<dbReference type="InParanoid" id="A0A1Y2DQ83"/>
<dbReference type="InterPro" id="IPR046536">
    <property type="entry name" value="DUF6601"/>
</dbReference>
<dbReference type="RefSeq" id="XP_040713530.1">
    <property type="nucleotide sequence ID" value="XM_040862746.1"/>
</dbReference>
<name>A0A1Y2DQ83_9PEZI</name>
<sequence>MEALALPFSVKVLADGASDGTQSVKHDFRSLLPAATRTKKDHIIVPQADIEFLEGELLVTRLNNIQKWLWLCGRPMPPRPLHRQVVLSRNITVSEEIELHLVWHKYRIFIKPLPPYPLDPDFWASHLLASGTKSDGRSKQVADDFHIAKDNGLLPEAVSWEGWKTLSAQFLQHYSYTSENPRHCYGELRLSWLNKVYRFTQGSMLRGYSQVAAHKFYIDLIKDNFRVLAAVLGYVAIVLTSTQVGLATEELQANKAFQRASYGFTVFSIVAPLIVAVGILLMVLVPFFVNWRATKIYERLRFREMGVL</sequence>
<organism evidence="2 3">
    <name type="scientific">Pseudomassariella vexata</name>
    <dbReference type="NCBI Taxonomy" id="1141098"/>
    <lineage>
        <taxon>Eukaryota</taxon>
        <taxon>Fungi</taxon>
        <taxon>Dikarya</taxon>
        <taxon>Ascomycota</taxon>
        <taxon>Pezizomycotina</taxon>
        <taxon>Sordariomycetes</taxon>
        <taxon>Xylariomycetidae</taxon>
        <taxon>Amphisphaeriales</taxon>
        <taxon>Pseudomassariaceae</taxon>
        <taxon>Pseudomassariella</taxon>
    </lineage>
</organism>
<evidence type="ECO:0000313" key="2">
    <source>
        <dbReference type="EMBL" id="ORY61453.1"/>
    </source>
</evidence>
<dbReference type="AlphaFoldDB" id="A0A1Y2DQ83"/>
<dbReference type="Pfam" id="PF20246">
    <property type="entry name" value="DUF6601"/>
    <property type="match status" value="1"/>
</dbReference>
<keyword evidence="1" id="KW-0472">Membrane</keyword>
<feature type="transmembrane region" description="Helical" evidence="1">
    <location>
        <begin position="225"/>
        <end position="246"/>
    </location>
</feature>
<dbReference type="GeneID" id="63778958"/>
<comment type="caution">
    <text evidence="2">The sequence shown here is derived from an EMBL/GenBank/DDBJ whole genome shotgun (WGS) entry which is preliminary data.</text>
</comment>
<protein>
    <recommendedName>
        <fullName evidence="4">Subtilisin-like serine protease</fullName>
    </recommendedName>
</protein>
<keyword evidence="1" id="KW-0812">Transmembrane</keyword>
<feature type="transmembrane region" description="Helical" evidence="1">
    <location>
        <begin position="266"/>
        <end position="291"/>
    </location>
</feature>
<dbReference type="PANTHER" id="PTHR34414">
    <property type="entry name" value="HET DOMAIN-CONTAINING PROTEIN-RELATED"/>
    <property type="match status" value="1"/>
</dbReference>
<keyword evidence="3" id="KW-1185">Reference proteome</keyword>
<dbReference type="Proteomes" id="UP000193689">
    <property type="component" value="Unassembled WGS sequence"/>
</dbReference>
<evidence type="ECO:0008006" key="4">
    <source>
        <dbReference type="Google" id="ProtNLM"/>
    </source>
</evidence>
<evidence type="ECO:0000313" key="3">
    <source>
        <dbReference type="Proteomes" id="UP000193689"/>
    </source>
</evidence>
<dbReference type="OrthoDB" id="5086500at2759"/>
<evidence type="ECO:0000256" key="1">
    <source>
        <dbReference type="SAM" id="Phobius"/>
    </source>
</evidence>
<reference evidence="2 3" key="1">
    <citation type="submission" date="2016-07" db="EMBL/GenBank/DDBJ databases">
        <title>Pervasive Adenine N6-methylation of Active Genes in Fungi.</title>
        <authorList>
            <consortium name="DOE Joint Genome Institute"/>
            <person name="Mondo S.J."/>
            <person name="Dannebaum R.O."/>
            <person name="Kuo R.C."/>
            <person name="Labutti K."/>
            <person name="Haridas S."/>
            <person name="Kuo A."/>
            <person name="Salamov A."/>
            <person name="Ahrendt S.R."/>
            <person name="Lipzen A."/>
            <person name="Sullivan W."/>
            <person name="Andreopoulos W.B."/>
            <person name="Clum A."/>
            <person name="Lindquist E."/>
            <person name="Daum C."/>
            <person name="Ramamoorthy G.K."/>
            <person name="Gryganskyi A."/>
            <person name="Culley D."/>
            <person name="Magnuson J.K."/>
            <person name="James T.Y."/>
            <person name="O'Malley M.A."/>
            <person name="Stajich J.E."/>
            <person name="Spatafora J.W."/>
            <person name="Visel A."/>
            <person name="Grigoriev I.V."/>
        </authorList>
    </citation>
    <scope>NUCLEOTIDE SEQUENCE [LARGE SCALE GENOMIC DNA]</scope>
    <source>
        <strain evidence="2 3">CBS 129021</strain>
    </source>
</reference>
<dbReference type="EMBL" id="MCFJ01000010">
    <property type="protein sequence ID" value="ORY61453.1"/>
    <property type="molecule type" value="Genomic_DNA"/>
</dbReference>
<accession>A0A1Y2DQ83</accession>
<gene>
    <name evidence="2" type="ORF">BCR38DRAFT_467415</name>
</gene>
<dbReference type="STRING" id="1141098.A0A1Y2DQ83"/>
<proteinExistence type="predicted"/>
<dbReference type="PANTHER" id="PTHR34414:SF1">
    <property type="entry name" value="SUBTILISIN-LIKE SERINE PROTEASE"/>
    <property type="match status" value="1"/>
</dbReference>
<keyword evidence="1" id="KW-1133">Transmembrane helix</keyword>